<name>A0AAW1HSB0_POPJA</name>
<dbReference type="AlphaFoldDB" id="A0AAW1HSB0"/>
<comment type="caution">
    <text evidence="1">The sequence shown here is derived from an EMBL/GenBank/DDBJ whole genome shotgun (WGS) entry which is preliminary data.</text>
</comment>
<evidence type="ECO:0000313" key="1">
    <source>
        <dbReference type="EMBL" id="KAK9679328.1"/>
    </source>
</evidence>
<organism evidence="1 2">
    <name type="scientific">Popillia japonica</name>
    <name type="common">Japanese beetle</name>
    <dbReference type="NCBI Taxonomy" id="7064"/>
    <lineage>
        <taxon>Eukaryota</taxon>
        <taxon>Metazoa</taxon>
        <taxon>Ecdysozoa</taxon>
        <taxon>Arthropoda</taxon>
        <taxon>Hexapoda</taxon>
        <taxon>Insecta</taxon>
        <taxon>Pterygota</taxon>
        <taxon>Neoptera</taxon>
        <taxon>Endopterygota</taxon>
        <taxon>Coleoptera</taxon>
        <taxon>Polyphaga</taxon>
        <taxon>Scarabaeiformia</taxon>
        <taxon>Scarabaeidae</taxon>
        <taxon>Rutelinae</taxon>
        <taxon>Popillia</taxon>
    </lineage>
</organism>
<dbReference type="EMBL" id="JASPKY010001042">
    <property type="protein sequence ID" value="KAK9679328.1"/>
    <property type="molecule type" value="Genomic_DNA"/>
</dbReference>
<sequence>MFITNCPALTDFPNENRDFASTPTCEKFRYLSNSGVAGQNKPPSVSAIHVVCQLKSIKFKYQRKCLSPRYFSIQECI</sequence>
<keyword evidence="2" id="KW-1185">Reference proteome</keyword>
<proteinExistence type="predicted"/>
<evidence type="ECO:0000313" key="2">
    <source>
        <dbReference type="Proteomes" id="UP001458880"/>
    </source>
</evidence>
<dbReference type="Proteomes" id="UP001458880">
    <property type="component" value="Unassembled WGS sequence"/>
</dbReference>
<reference evidence="1 2" key="1">
    <citation type="journal article" date="2024" name="BMC Genomics">
        <title>De novo assembly and annotation of Popillia japonica's genome with initial clues to its potential as an invasive pest.</title>
        <authorList>
            <person name="Cucini C."/>
            <person name="Boschi S."/>
            <person name="Funari R."/>
            <person name="Cardaioli E."/>
            <person name="Iannotti N."/>
            <person name="Marturano G."/>
            <person name="Paoli F."/>
            <person name="Bruttini M."/>
            <person name="Carapelli A."/>
            <person name="Frati F."/>
            <person name="Nardi F."/>
        </authorList>
    </citation>
    <scope>NUCLEOTIDE SEQUENCE [LARGE SCALE GENOMIC DNA]</scope>
    <source>
        <strain evidence="1">DMR45628</strain>
    </source>
</reference>
<accession>A0AAW1HSB0</accession>
<protein>
    <submittedName>
        <fullName evidence="1">Uncharacterized protein</fullName>
    </submittedName>
</protein>
<gene>
    <name evidence="1" type="ORF">QE152_g40115</name>
</gene>